<feature type="coiled-coil region" evidence="1">
    <location>
        <begin position="728"/>
        <end position="762"/>
    </location>
</feature>
<feature type="region of interest" description="Disordered" evidence="2">
    <location>
        <begin position="67"/>
        <end position="152"/>
    </location>
</feature>
<name>A0A9Q0V087_9ROSI</name>
<dbReference type="AlphaFoldDB" id="A0A9Q0V087"/>
<feature type="region of interest" description="Disordered" evidence="2">
    <location>
        <begin position="246"/>
        <end position="282"/>
    </location>
</feature>
<evidence type="ECO:0000256" key="1">
    <source>
        <dbReference type="SAM" id="Coils"/>
    </source>
</evidence>
<feature type="compositionally biased region" description="Acidic residues" evidence="2">
    <location>
        <begin position="114"/>
        <end position="123"/>
    </location>
</feature>
<sequence length="825" mass="91936">MGCASSKLEDLPAVALCRDRCDFLDEAIHQRFAFAEAHVAYIHSLKKIGHLLYVFIEQGDFSGGGGGAPMSPKLNLPPNVKGEDLKVVGSSSPKKGRHHSRSSSGSHLHFHSGEDEDDEDDDDLHLHHSDNSSPLHSHGEGSGGGDVGGGHIPYMSSDYMNMDQDSFPGGGGRFFHTNYMKNKGATPSVVYEQRPKSETVHFGESSSPAYYNNYSNSGYTASTSNPYGYSGYPNYGGVGGGGYYGSQNQYGSSSSLPPSEEASSSKPPPPPPPPPPGASAWDFLNLFEGYDRNYQQYTPSRNSNELREEEGIPDLEDEDYQHEVVKEVHVDKKYMDGAKKISKSPVMDDGDEKVGGDTDASASLYQTRPSVGTEEDRAEYEVHVVDKKIVGNERSEERSNAVFKGRGGGPLEVAKEIKMQFERASECGNEIAKMLEVGKLPYQRKHVSKILQGVTPPLSLVSSQPSTSGNAGAGPPSLEIDEELMVRSKNLSSTLQKLYLWEKKLYQEVKVEEKMRLAHEKKCRKLKRLDERGAEPYKIEATRTLIRSLSTKIRMAIQVVDKISVTINKIRDEELWPQLNELIQGLTRMWKSMLECHHIQCQAIREARGLGSIVSGKKLSDDHSNDILQLERELLSWISSFSCWVGAQRGYVRALNNWLVKCLLYEPEETPDGIVPFSPGRMGAPPVFVICNQWAQAMDRVSGKEVVDAMRIFAMSVFQLWEHEKLEMRQRLVTNKDLERKARNLDREDQKIQKEIQALDKKVVLVAGDGNSLSATENIVYQSDTSNSSLQGILQCIFEAMERFTADSMKAYEELVQRSEEERRA</sequence>
<keyword evidence="1" id="KW-0175">Coiled coil</keyword>
<feature type="compositionally biased region" description="Polar residues" evidence="2">
    <location>
        <begin position="360"/>
        <end position="370"/>
    </location>
</feature>
<feature type="domain" description="DUF632" evidence="3">
    <location>
        <begin position="412"/>
        <end position="717"/>
    </location>
</feature>
<dbReference type="PANTHER" id="PTHR21450">
    <property type="entry name" value="PROTEIN ALTERED PHOSPHATE STARVATION RESPONSE 1"/>
    <property type="match status" value="1"/>
</dbReference>
<gene>
    <name evidence="5" type="ORF">OIU74_004150</name>
</gene>
<evidence type="ECO:0000256" key="2">
    <source>
        <dbReference type="SAM" id="MobiDB-lite"/>
    </source>
</evidence>
<dbReference type="InterPro" id="IPR006868">
    <property type="entry name" value="DUF630"/>
</dbReference>
<protein>
    <submittedName>
        <fullName evidence="5">Uncharacterized protein</fullName>
    </submittedName>
</protein>
<organism evidence="5 6">
    <name type="scientific">Salix koriyanagi</name>
    <dbReference type="NCBI Taxonomy" id="2511006"/>
    <lineage>
        <taxon>Eukaryota</taxon>
        <taxon>Viridiplantae</taxon>
        <taxon>Streptophyta</taxon>
        <taxon>Embryophyta</taxon>
        <taxon>Tracheophyta</taxon>
        <taxon>Spermatophyta</taxon>
        <taxon>Magnoliopsida</taxon>
        <taxon>eudicotyledons</taxon>
        <taxon>Gunneridae</taxon>
        <taxon>Pentapetalae</taxon>
        <taxon>rosids</taxon>
        <taxon>fabids</taxon>
        <taxon>Malpighiales</taxon>
        <taxon>Salicaceae</taxon>
        <taxon>Saliceae</taxon>
        <taxon>Salix</taxon>
    </lineage>
</organism>
<feature type="region of interest" description="Disordered" evidence="2">
    <location>
        <begin position="295"/>
        <end position="316"/>
    </location>
</feature>
<feature type="compositionally biased region" description="Gly residues" evidence="2">
    <location>
        <begin position="140"/>
        <end position="151"/>
    </location>
</feature>
<evidence type="ECO:0000259" key="3">
    <source>
        <dbReference type="Pfam" id="PF04782"/>
    </source>
</evidence>
<evidence type="ECO:0000313" key="5">
    <source>
        <dbReference type="EMBL" id="KAJ6739327.1"/>
    </source>
</evidence>
<dbReference type="PANTHER" id="PTHR21450:SF41">
    <property type="entry name" value="RNA POLYMERASE SUBUNIT BETA, PUTATIVE (DUF630 AND DUF632)-RELATED"/>
    <property type="match status" value="1"/>
</dbReference>
<reference evidence="5" key="2">
    <citation type="journal article" date="2023" name="Int. J. Mol. Sci.">
        <title>De Novo Assembly and Annotation of 11 Diverse Shrub Willow (Salix) Genomes Reveals Novel Gene Organization in Sex-Linked Regions.</title>
        <authorList>
            <person name="Hyden B."/>
            <person name="Feng K."/>
            <person name="Yates T.B."/>
            <person name="Jawdy S."/>
            <person name="Cereghino C."/>
            <person name="Smart L.B."/>
            <person name="Muchero W."/>
        </authorList>
    </citation>
    <scope>NUCLEOTIDE SEQUENCE</scope>
    <source>
        <tissue evidence="5">Shoot tip</tissue>
    </source>
</reference>
<comment type="caution">
    <text evidence="5">The sequence shown here is derived from an EMBL/GenBank/DDBJ whole genome shotgun (WGS) entry which is preliminary data.</text>
</comment>
<dbReference type="Pfam" id="PF04783">
    <property type="entry name" value="DUF630"/>
    <property type="match status" value="1"/>
</dbReference>
<keyword evidence="6" id="KW-1185">Reference proteome</keyword>
<evidence type="ECO:0000259" key="4">
    <source>
        <dbReference type="Pfam" id="PF04783"/>
    </source>
</evidence>
<accession>A0A9Q0V087</accession>
<feature type="region of interest" description="Disordered" evidence="2">
    <location>
        <begin position="341"/>
        <end position="377"/>
    </location>
</feature>
<feature type="compositionally biased region" description="Pro residues" evidence="2">
    <location>
        <begin position="266"/>
        <end position="277"/>
    </location>
</feature>
<evidence type="ECO:0000313" key="6">
    <source>
        <dbReference type="Proteomes" id="UP001151752"/>
    </source>
</evidence>
<proteinExistence type="predicted"/>
<dbReference type="EMBL" id="JAPFFM010000010">
    <property type="protein sequence ID" value="KAJ6739327.1"/>
    <property type="molecule type" value="Genomic_DNA"/>
</dbReference>
<dbReference type="Proteomes" id="UP001151752">
    <property type="component" value="Chromosome 4"/>
</dbReference>
<feature type="compositionally biased region" description="Low complexity" evidence="2">
    <location>
        <begin position="246"/>
        <end position="265"/>
    </location>
</feature>
<reference evidence="5" key="1">
    <citation type="submission" date="2022-11" db="EMBL/GenBank/DDBJ databases">
        <authorList>
            <person name="Hyden B.L."/>
            <person name="Feng K."/>
            <person name="Yates T."/>
            <person name="Jawdy S."/>
            <person name="Smart L.B."/>
            <person name="Muchero W."/>
        </authorList>
    </citation>
    <scope>NUCLEOTIDE SEQUENCE</scope>
    <source>
        <tissue evidence="5">Shoot tip</tissue>
    </source>
</reference>
<dbReference type="InterPro" id="IPR006867">
    <property type="entry name" value="DUF632"/>
</dbReference>
<dbReference type="Pfam" id="PF04782">
    <property type="entry name" value="DUF632"/>
    <property type="match status" value="1"/>
</dbReference>
<feature type="domain" description="DUF630" evidence="4">
    <location>
        <begin position="1"/>
        <end position="58"/>
    </location>
</feature>